<evidence type="ECO:0000313" key="1">
    <source>
        <dbReference type="EMBL" id="GFY46046.1"/>
    </source>
</evidence>
<protein>
    <submittedName>
        <fullName evidence="1">Uncharacterized protein</fullName>
    </submittedName>
</protein>
<dbReference type="EMBL" id="BMAV01005186">
    <property type="protein sequence ID" value="GFY46046.1"/>
    <property type="molecule type" value="Genomic_DNA"/>
</dbReference>
<proteinExistence type="predicted"/>
<sequence length="111" mass="12688">MENVVAIHDKLTSADGAVWIRSQTEPLQVGGKTAMFYEKSELSHGHVAWPVRDAFWVKVLPHFAKKPSGCLYTCQNNRQAWRRPRYLICIKIASEVANNSCDEILSFKRHC</sequence>
<comment type="caution">
    <text evidence="1">The sequence shown here is derived from an EMBL/GenBank/DDBJ whole genome shotgun (WGS) entry which is preliminary data.</text>
</comment>
<evidence type="ECO:0000313" key="2">
    <source>
        <dbReference type="Proteomes" id="UP000886998"/>
    </source>
</evidence>
<organism evidence="1 2">
    <name type="scientific">Trichonephila inaurata madagascariensis</name>
    <dbReference type="NCBI Taxonomy" id="2747483"/>
    <lineage>
        <taxon>Eukaryota</taxon>
        <taxon>Metazoa</taxon>
        <taxon>Ecdysozoa</taxon>
        <taxon>Arthropoda</taxon>
        <taxon>Chelicerata</taxon>
        <taxon>Arachnida</taxon>
        <taxon>Araneae</taxon>
        <taxon>Araneomorphae</taxon>
        <taxon>Entelegynae</taxon>
        <taxon>Araneoidea</taxon>
        <taxon>Nephilidae</taxon>
        <taxon>Trichonephila</taxon>
        <taxon>Trichonephila inaurata</taxon>
    </lineage>
</organism>
<accession>A0A8X6X600</accession>
<gene>
    <name evidence="1" type="ORF">TNIN_17971</name>
</gene>
<dbReference type="AlphaFoldDB" id="A0A8X6X600"/>
<reference evidence="1" key="1">
    <citation type="submission" date="2020-08" db="EMBL/GenBank/DDBJ databases">
        <title>Multicomponent nature underlies the extraordinary mechanical properties of spider dragline silk.</title>
        <authorList>
            <person name="Kono N."/>
            <person name="Nakamura H."/>
            <person name="Mori M."/>
            <person name="Yoshida Y."/>
            <person name="Ohtoshi R."/>
            <person name="Malay A.D."/>
            <person name="Moran D.A.P."/>
            <person name="Tomita M."/>
            <person name="Numata K."/>
            <person name="Arakawa K."/>
        </authorList>
    </citation>
    <scope>NUCLEOTIDE SEQUENCE</scope>
</reference>
<keyword evidence="2" id="KW-1185">Reference proteome</keyword>
<dbReference type="Proteomes" id="UP000886998">
    <property type="component" value="Unassembled WGS sequence"/>
</dbReference>
<name>A0A8X6X600_9ARAC</name>